<evidence type="ECO:0000259" key="2">
    <source>
        <dbReference type="Pfam" id="PF20157"/>
    </source>
</evidence>
<dbReference type="InterPro" id="IPR045376">
    <property type="entry name" value="Maf_N"/>
</dbReference>
<dbReference type="AlphaFoldDB" id="A0A3M8ARV1"/>
<feature type="domain" description="Glycosyltransferase Maf N-terminal" evidence="2">
    <location>
        <begin position="77"/>
        <end position="125"/>
    </location>
</feature>
<evidence type="ECO:0000259" key="1">
    <source>
        <dbReference type="Pfam" id="PF01973"/>
    </source>
</evidence>
<dbReference type="InterPro" id="IPR002826">
    <property type="entry name" value="MptE-like"/>
</dbReference>
<keyword evidence="4" id="KW-1185">Reference proteome</keyword>
<accession>A0A3M8ARV1</accession>
<dbReference type="RefSeq" id="WP_122906225.1">
    <property type="nucleotide sequence ID" value="NZ_RHHS01000046.1"/>
</dbReference>
<dbReference type="Pfam" id="PF20157">
    <property type="entry name" value="Maf_flag10_N"/>
    <property type="match status" value="1"/>
</dbReference>
<sequence>MILTENIQVLKTYFPDVWQQVLEKTENEEQIRLETAKTQVPTLAVHVETGWNYIHSKYDPVAEAERFVSSFQEVEPNQHVLFYGVGLGYHIEEFLKRNPEVSFSIYEPNISIFRKFLACFDLNKWQPNKKLLHVMTENGSEDLRVNLRKFTHFLDKEVKTVILSSYDRIYREQTQKFVEEFRESIYENKEIIATRLIFSKREAVNGFKNLPYMLKSPNILHGHKGIFKNKPAIIVAAGPSLNDEYENLKKIKKEGLAYIFSVGSAVNSLISNGIYPDAAFSYDGSVMNAKVFEKIVEENITDIPLIFGSTIGYETVENYPGKLISFFVKNDSIVDFLIKPKNDEQVLVTERLTTISSIAMSVLHQIGCSPIILVGQNLGYRGDEYYANGISYIDTKTTQEQKETARQVKDVYGNTILSSRGHTEMRLEMEKFIQSIQPVTILNATKGGAHIEGTEFIPLERIMSEQLQRQDKINGDWLTELEDVLEVDQDYLKRQYRILNQSCQELGKIFRRFTDLLDEMSSYVTTKNELQLENTFNKFDKLFDRLQQNVFNLLIIQRMNSLGFAIVMKVFEQVRYHTGPIEKAEKVVNQFSKYLESCKNDLEVMKEFLKEAQERIWDVESIS</sequence>
<organism evidence="3 4">
    <name type="scientific">Brevibacillus gelatini</name>
    <dbReference type="NCBI Taxonomy" id="1655277"/>
    <lineage>
        <taxon>Bacteria</taxon>
        <taxon>Bacillati</taxon>
        <taxon>Bacillota</taxon>
        <taxon>Bacilli</taxon>
        <taxon>Bacillales</taxon>
        <taxon>Paenibacillaceae</taxon>
        <taxon>Brevibacillus</taxon>
    </lineage>
</organism>
<evidence type="ECO:0000313" key="3">
    <source>
        <dbReference type="EMBL" id="RNB53849.1"/>
    </source>
</evidence>
<dbReference type="PANTHER" id="PTHR41786">
    <property type="entry name" value="MOTILITY ACCESSORY FACTOR MAF"/>
    <property type="match status" value="1"/>
</dbReference>
<comment type="caution">
    <text evidence="3">The sequence shown here is derived from an EMBL/GenBank/DDBJ whole genome shotgun (WGS) entry which is preliminary data.</text>
</comment>
<dbReference type="OrthoDB" id="5291305at2"/>
<evidence type="ECO:0000313" key="4">
    <source>
        <dbReference type="Proteomes" id="UP000268829"/>
    </source>
</evidence>
<dbReference type="EMBL" id="RHHS01000046">
    <property type="protein sequence ID" value="RNB53849.1"/>
    <property type="molecule type" value="Genomic_DNA"/>
</dbReference>
<proteinExistence type="predicted"/>
<feature type="domain" description="6-hydroxymethylpterin diphosphokinase MptE-like" evidence="1">
    <location>
        <begin position="206"/>
        <end position="382"/>
    </location>
</feature>
<dbReference type="Proteomes" id="UP000268829">
    <property type="component" value="Unassembled WGS sequence"/>
</dbReference>
<protein>
    <submittedName>
        <fullName evidence="3">DUF115 domain-containing protein</fullName>
    </submittedName>
</protein>
<name>A0A3M8ARV1_9BACL</name>
<dbReference type="Pfam" id="PF01973">
    <property type="entry name" value="MptE-like"/>
    <property type="match status" value="1"/>
</dbReference>
<reference evidence="3 4" key="1">
    <citation type="submission" date="2018-10" db="EMBL/GenBank/DDBJ databases">
        <title>Phylogenomics of Brevibacillus.</title>
        <authorList>
            <person name="Dunlap C."/>
        </authorList>
    </citation>
    <scope>NUCLEOTIDE SEQUENCE [LARGE SCALE GENOMIC DNA]</scope>
    <source>
        <strain evidence="3 4">DSM 100115</strain>
    </source>
</reference>
<dbReference type="PANTHER" id="PTHR41786:SF1">
    <property type="entry name" value="6-HYDROXYMETHYLPTERIN DIPHOSPHOKINASE MPTE-LIKE DOMAIN-CONTAINING PROTEIN"/>
    <property type="match status" value="1"/>
</dbReference>
<gene>
    <name evidence="3" type="ORF">EDM57_18790</name>
</gene>